<dbReference type="GO" id="GO:0032259">
    <property type="term" value="P:methylation"/>
    <property type="evidence" value="ECO:0007669"/>
    <property type="project" value="UniProtKB-KW"/>
</dbReference>
<organism evidence="4 5">
    <name type="scientific">Streptomyces endophyticus</name>
    <dbReference type="NCBI Taxonomy" id="714166"/>
    <lineage>
        <taxon>Bacteria</taxon>
        <taxon>Bacillati</taxon>
        <taxon>Actinomycetota</taxon>
        <taxon>Actinomycetes</taxon>
        <taxon>Kitasatosporales</taxon>
        <taxon>Streptomycetaceae</taxon>
        <taxon>Streptomyces</taxon>
    </lineage>
</organism>
<proteinExistence type="predicted"/>
<dbReference type="RefSeq" id="WP_326017965.1">
    <property type="nucleotide sequence ID" value="NZ_JAOZYC010000122.1"/>
</dbReference>
<evidence type="ECO:0000256" key="1">
    <source>
        <dbReference type="ARBA" id="ARBA00022679"/>
    </source>
</evidence>
<dbReference type="InterPro" id="IPR041698">
    <property type="entry name" value="Methyltransf_25"/>
</dbReference>
<dbReference type="GO" id="GO:0008168">
    <property type="term" value="F:methyltransferase activity"/>
    <property type="evidence" value="ECO:0007669"/>
    <property type="project" value="UniProtKB-KW"/>
</dbReference>
<keyword evidence="5" id="KW-1185">Reference proteome</keyword>
<evidence type="ECO:0000259" key="3">
    <source>
        <dbReference type="Pfam" id="PF13649"/>
    </source>
</evidence>
<comment type="caution">
    <text evidence="4">The sequence shown here is derived from an EMBL/GenBank/DDBJ whole genome shotgun (WGS) entry which is preliminary data.</text>
</comment>
<keyword evidence="1" id="KW-0808">Transferase</keyword>
<evidence type="ECO:0000256" key="2">
    <source>
        <dbReference type="SAM" id="MobiDB-lite"/>
    </source>
</evidence>
<dbReference type="Gene3D" id="3.40.50.150">
    <property type="entry name" value="Vaccinia Virus protein VP39"/>
    <property type="match status" value="1"/>
</dbReference>
<feature type="domain" description="Methyltransferase" evidence="3">
    <location>
        <begin position="66"/>
        <end position="157"/>
    </location>
</feature>
<feature type="region of interest" description="Disordered" evidence="2">
    <location>
        <begin position="1"/>
        <end position="33"/>
    </location>
</feature>
<dbReference type="InterPro" id="IPR029063">
    <property type="entry name" value="SAM-dependent_MTases_sf"/>
</dbReference>
<evidence type="ECO:0000313" key="5">
    <source>
        <dbReference type="Proteomes" id="UP001354931"/>
    </source>
</evidence>
<dbReference type="Proteomes" id="UP001354931">
    <property type="component" value="Unassembled WGS sequence"/>
</dbReference>
<feature type="compositionally biased region" description="Polar residues" evidence="2">
    <location>
        <begin position="1"/>
        <end position="25"/>
    </location>
</feature>
<dbReference type="SUPFAM" id="SSF53335">
    <property type="entry name" value="S-adenosyl-L-methionine-dependent methyltransferases"/>
    <property type="match status" value="1"/>
</dbReference>
<name>A0ABU6F6L5_9ACTN</name>
<dbReference type="Pfam" id="PF13649">
    <property type="entry name" value="Methyltransf_25"/>
    <property type="match status" value="1"/>
</dbReference>
<accession>A0ABU6F6L5</accession>
<keyword evidence="4" id="KW-0489">Methyltransferase</keyword>
<reference evidence="4 5" key="1">
    <citation type="submission" date="2022-10" db="EMBL/GenBank/DDBJ databases">
        <authorList>
            <person name="Xie J."/>
            <person name="Shen N."/>
        </authorList>
    </citation>
    <scope>NUCLEOTIDE SEQUENCE [LARGE SCALE GENOMIC DNA]</scope>
    <source>
        <strain evidence="4 5">YIM65594</strain>
    </source>
</reference>
<evidence type="ECO:0000313" key="4">
    <source>
        <dbReference type="EMBL" id="MEB8339656.1"/>
    </source>
</evidence>
<feature type="region of interest" description="Disordered" evidence="2">
    <location>
        <begin position="199"/>
        <end position="238"/>
    </location>
</feature>
<protein>
    <submittedName>
        <fullName evidence="4">Class I SAM-dependent methyltransferase</fullName>
    </submittedName>
</protein>
<dbReference type="PANTHER" id="PTHR43861:SF3">
    <property type="entry name" value="PUTATIVE (AFU_ORTHOLOGUE AFUA_2G14390)-RELATED"/>
    <property type="match status" value="1"/>
</dbReference>
<dbReference type="EMBL" id="JAOZYC010000122">
    <property type="protein sequence ID" value="MEB8339656.1"/>
    <property type="molecule type" value="Genomic_DNA"/>
</dbReference>
<sequence>MNHNTAQHAGPQSDTTQPDTAQPETAHSDTAREWDERYRSREQLFSGNANGVLVTEADGMSPGQALDVGCGEGGDALWLARRGWQVMAVDVSEVALRRAAAAGTDVEDRVSWAQADLAVTPPPAGAFDLVTVQYFPLLRSAGLPALRGLVDAVAPGGTLLFATHALADLKEHTEATAEFDPADYYWADDIAALLDADGDSDSDSAWKIQVNETRERTAPAPPGTHHHRDTVLRAQRTA</sequence>
<gene>
    <name evidence="4" type="ORF">OKJ99_19390</name>
</gene>
<dbReference type="CDD" id="cd02440">
    <property type="entry name" value="AdoMet_MTases"/>
    <property type="match status" value="1"/>
</dbReference>
<dbReference type="PANTHER" id="PTHR43861">
    <property type="entry name" value="TRANS-ACONITATE 2-METHYLTRANSFERASE-RELATED"/>
    <property type="match status" value="1"/>
</dbReference>